<keyword evidence="1" id="KW-0812">Transmembrane</keyword>
<keyword evidence="1" id="KW-1133">Transmembrane helix</keyword>
<keyword evidence="1" id="KW-0472">Membrane</keyword>
<sequence>MRDFVWLLGPAGIVCGLVLALEVQLVAAAPLLTATSILTGLTFSMTTTLWSRNIDARRDPDIALHAEKLSMLDGMLNHLIEAVMAGMAATAALVVTIIFWGSDVPPLVSAIDAFLLIHLLCHVIALVPRFLKMAKLIR</sequence>
<keyword evidence="3" id="KW-1185">Reference proteome</keyword>
<accession>A0A9X2IEY9</accession>
<dbReference type="Proteomes" id="UP001139485">
    <property type="component" value="Unassembled WGS sequence"/>
</dbReference>
<evidence type="ECO:0000313" key="2">
    <source>
        <dbReference type="EMBL" id="MCM0619824.1"/>
    </source>
</evidence>
<evidence type="ECO:0000256" key="1">
    <source>
        <dbReference type="SAM" id="Phobius"/>
    </source>
</evidence>
<dbReference type="AlphaFoldDB" id="A0A9X2IEY9"/>
<evidence type="ECO:0000313" key="3">
    <source>
        <dbReference type="Proteomes" id="UP001139485"/>
    </source>
</evidence>
<protein>
    <submittedName>
        <fullName evidence="2">Uncharacterized protein</fullName>
    </submittedName>
</protein>
<feature type="transmembrane region" description="Helical" evidence="1">
    <location>
        <begin position="30"/>
        <end position="50"/>
    </location>
</feature>
<feature type="transmembrane region" description="Helical" evidence="1">
    <location>
        <begin position="79"/>
        <end position="101"/>
    </location>
</feature>
<gene>
    <name evidence="2" type="ORF">M8330_05900</name>
</gene>
<dbReference type="EMBL" id="JAMOIL010000006">
    <property type="protein sequence ID" value="MCM0619824.1"/>
    <property type="molecule type" value="Genomic_DNA"/>
</dbReference>
<comment type="caution">
    <text evidence="2">The sequence shown here is derived from an EMBL/GenBank/DDBJ whole genome shotgun (WGS) entry which is preliminary data.</text>
</comment>
<reference evidence="2" key="1">
    <citation type="submission" date="2022-05" db="EMBL/GenBank/DDBJ databases">
        <authorList>
            <person name="Tuo L."/>
        </authorList>
    </citation>
    <scope>NUCLEOTIDE SEQUENCE</scope>
    <source>
        <strain evidence="2">BSK12Z-4</strain>
    </source>
</reference>
<name>A0A9X2IEY9_9ACTN</name>
<feature type="transmembrane region" description="Helical" evidence="1">
    <location>
        <begin position="107"/>
        <end position="131"/>
    </location>
</feature>
<dbReference type="RefSeq" id="WP_250826574.1">
    <property type="nucleotide sequence ID" value="NZ_JAMOIL010000006.1"/>
</dbReference>
<organism evidence="2 3">
    <name type="scientific">Nocardioides bruguierae</name>
    <dbReference type="NCBI Taxonomy" id="2945102"/>
    <lineage>
        <taxon>Bacteria</taxon>
        <taxon>Bacillati</taxon>
        <taxon>Actinomycetota</taxon>
        <taxon>Actinomycetes</taxon>
        <taxon>Propionibacteriales</taxon>
        <taxon>Nocardioidaceae</taxon>
        <taxon>Nocardioides</taxon>
    </lineage>
</organism>
<proteinExistence type="predicted"/>